<dbReference type="PANTHER" id="PTHR12110">
    <property type="entry name" value="HYDROXYPYRUVATE ISOMERASE"/>
    <property type="match status" value="1"/>
</dbReference>
<keyword evidence="2" id="KW-0413">Isomerase</keyword>
<dbReference type="PANTHER" id="PTHR12110:SF21">
    <property type="entry name" value="XYLOSE ISOMERASE-LIKE TIM BARREL DOMAIN-CONTAINING PROTEIN"/>
    <property type="match status" value="1"/>
</dbReference>
<evidence type="ECO:0000259" key="1">
    <source>
        <dbReference type="Pfam" id="PF01261"/>
    </source>
</evidence>
<organism evidence="2 3">
    <name type="scientific">Aquibacillus rhizosphaerae</name>
    <dbReference type="NCBI Taxonomy" id="3051431"/>
    <lineage>
        <taxon>Bacteria</taxon>
        <taxon>Bacillati</taxon>
        <taxon>Bacillota</taxon>
        <taxon>Bacilli</taxon>
        <taxon>Bacillales</taxon>
        <taxon>Bacillaceae</taxon>
        <taxon>Aquibacillus</taxon>
    </lineage>
</organism>
<evidence type="ECO:0000313" key="2">
    <source>
        <dbReference type="EMBL" id="MDL4840286.1"/>
    </source>
</evidence>
<reference evidence="2 3" key="1">
    <citation type="submission" date="2023-06" db="EMBL/GenBank/DDBJ databases">
        <title>Aquibacillus rhizosphaerae LR5S19.</title>
        <authorList>
            <person name="Sun J.-Q."/>
        </authorList>
    </citation>
    <scope>NUCLEOTIDE SEQUENCE [LARGE SCALE GENOMIC DNA]</scope>
    <source>
        <strain evidence="2 3">LR5S19</strain>
    </source>
</reference>
<keyword evidence="3" id="KW-1185">Reference proteome</keyword>
<dbReference type="EMBL" id="JASTZU010000025">
    <property type="protein sequence ID" value="MDL4840286.1"/>
    <property type="molecule type" value="Genomic_DNA"/>
</dbReference>
<name>A0ABT7L348_9BACI</name>
<protein>
    <submittedName>
        <fullName evidence="2">Sugar phosphate isomerase/epimerase family protein</fullName>
    </submittedName>
</protein>
<dbReference type="InterPro" id="IPR036237">
    <property type="entry name" value="Xyl_isomerase-like_sf"/>
</dbReference>
<dbReference type="Pfam" id="PF01261">
    <property type="entry name" value="AP_endonuc_2"/>
    <property type="match status" value="1"/>
</dbReference>
<dbReference type="InterPro" id="IPR013022">
    <property type="entry name" value="Xyl_isomerase-like_TIM-brl"/>
</dbReference>
<dbReference type="SUPFAM" id="SSF51658">
    <property type="entry name" value="Xylose isomerase-like"/>
    <property type="match status" value="1"/>
</dbReference>
<dbReference type="Gene3D" id="3.20.20.150">
    <property type="entry name" value="Divalent-metal-dependent TIM barrel enzymes"/>
    <property type="match status" value="1"/>
</dbReference>
<sequence>MKLNLGIRAHDIDLHEPESIAKEVSKKGLSSVQLALGKSFKDFKTASGCLSTGYANHIRDEFKNQGVNIAILGCYINMIHPEKQARKNLLTRFKEHIRFARDFGCTIVGSETGNVYAKMGYTEDNFHEKPFLEVVDSVRELVKEAEKFGVIVGIEGGINHPVHTPELMKRLLDTIESNNLQVIFDPANFISMDNYKEQEKVVEQAFHLFGDRIVAIHAKDFVIEDNWIKMVPVGEGLLNYDFIFKWLKQNKPFIHILLENTKEPYIDDSITYLEKKYDEA</sequence>
<evidence type="ECO:0000313" key="3">
    <source>
        <dbReference type="Proteomes" id="UP001235343"/>
    </source>
</evidence>
<dbReference type="GO" id="GO:0016853">
    <property type="term" value="F:isomerase activity"/>
    <property type="evidence" value="ECO:0007669"/>
    <property type="project" value="UniProtKB-KW"/>
</dbReference>
<gene>
    <name evidence="2" type="ORF">QQS35_07425</name>
</gene>
<comment type="caution">
    <text evidence="2">The sequence shown here is derived from an EMBL/GenBank/DDBJ whole genome shotgun (WGS) entry which is preliminary data.</text>
</comment>
<proteinExistence type="predicted"/>
<feature type="domain" description="Xylose isomerase-like TIM barrel" evidence="1">
    <location>
        <begin position="23"/>
        <end position="274"/>
    </location>
</feature>
<dbReference type="RefSeq" id="WP_285931308.1">
    <property type="nucleotide sequence ID" value="NZ_JASTZU010000025.1"/>
</dbReference>
<dbReference type="InterPro" id="IPR050312">
    <property type="entry name" value="IolE/XylAMocC-like"/>
</dbReference>
<accession>A0ABT7L348</accession>
<dbReference type="Proteomes" id="UP001235343">
    <property type="component" value="Unassembled WGS sequence"/>
</dbReference>